<keyword evidence="1" id="KW-1133">Transmembrane helix</keyword>
<name>A0ABV9GQR5_9BACL</name>
<evidence type="ECO:0000256" key="1">
    <source>
        <dbReference type="SAM" id="Phobius"/>
    </source>
</evidence>
<sequence length="93" mass="10384">MTGPLITSIVFWLIGILVIIGGRVLYDKIRKAQENLRERAKEEKFNDNSASFAYAIGSEALDTLPWFYVRLVFIIAGMIFIAIGFVALGFIAV</sequence>
<feature type="transmembrane region" description="Helical" evidence="1">
    <location>
        <begin position="6"/>
        <end position="26"/>
    </location>
</feature>
<dbReference type="RefSeq" id="WP_376846092.1">
    <property type="nucleotide sequence ID" value="NZ_JBHSFW010000004.1"/>
</dbReference>
<comment type="caution">
    <text evidence="2">The sequence shown here is derived from an EMBL/GenBank/DDBJ whole genome shotgun (WGS) entry which is preliminary data.</text>
</comment>
<proteinExistence type="predicted"/>
<evidence type="ECO:0000313" key="2">
    <source>
        <dbReference type="EMBL" id="MFC4618995.1"/>
    </source>
</evidence>
<keyword evidence="1" id="KW-0812">Transmembrane</keyword>
<reference evidence="3" key="1">
    <citation type="journal article" date="2019" name="Int. J. Syst. Evol. Microbiol.">
        <title>The Global Catalogue of Microorganisms (GCM) 10K type strain sequencing project: providing services to taxonomists for standard genome sequencing and annotation.</title>
        <authorList>
            <consortium name="The Broad Institute Genomics Platform"/>
            <consortium name="The Broad Institute Genome Sequencing Center for Infectious Disease"/>
            <person name="Wu L."/>
            <person name="Ma J."/>
        </authorList>
    </citation>
    <scope>NUCLEOTIDE SEQUENCE [LARGE SCALE GENOMIC DNA]</scope>
    <source>
        <strain evidence="3">CGMCC 1.16306</strain>
    </source>
</reference>
<protein>
    <submittedName>
        <fullName evidence="2">Uncharacterized protein</fullName>
    </submittedName>
</protein>
<evidence type="ECO:0000313" key="3">
    <source>
        <dbReference type="Proteomes" id="UP001596022"/>
    </source>
</evidence>
<dbReference type="EMBL" id="JBHSFW010000004">
    <property type="protein sequence ID" value="MFC4618995.1"/>
    <property type="molecule type" value="Genomic_DNA"/>
</dbReference>
<keyword evidence="3" id="KW-1185">Reference proteome</keyword>
<gene>
    <name evidence="2" type="ORF">ACFO4N_09665</name>
</gene>
<accession>A0ABV9GQR5</accession>
<feature type="transmembrane region" description="Helical" evidence="1">
    <location>
        <begin position="67"/>
        <end position="92"/>
    </location>
</feature>
<organism evidence="2 3">
    <name type="scientific">Camelliibacillus cellulosilyticus</name>
    <dbReference type="NCBI Taxonomy" id="2174486"/>
    <lineage>
        <taxon>Bacteria</taxon>
        <taxon>Bacillati</taxon>
        <taxon>Bacillota</taxon>
        <taxon>Bacilli</taxon>
        <taxon>Bacillales</taxon>
        <taxon>Sporolactobacillaceae</taxon>
        <taxon>Camelliibacillus</taxon>
    </lineage>
</organism>
<dbReference type="Proteomes" id="UP001596022">
    <property type="component" value="Unassembled WGS sequence"/>
</dbReference>
<keyword evidence="1" id="KW-0472">Membrane</keyword>